<dbReference type="PROSITE" id="PS50076">
    <property type="entry name" value="DNAJ_2"/>
    <property type="match status" value="1"/>
</dbReference>
<feature type="transmembrane region" description="Helical" evidence="2">
    <location>
        <begin position="44"/>
        <end position="64"/>
    </location>
</feature>
<dbReference type="EMBL" id="FPHP01000003">
    <property type="protein sequence ID" value="SFV74751.1"/>
    <property type="molecule type" value="Genomic_DNA"/>
</dbReference>
<feature type="domain" description="J" evidence="3">
    <location>
        <begin position="92"/>
        <end position="157"/>
    </location>
</feature>
<sequence>MNLKKIIGLSIIAFGIFVEISWLGFCFGSIIIGLLLLFFVPRVLFFPFTFFIIIGLTVMSERGFSRESFQTRYRYRTNHNNYSFSSLNDLDMYYDILESQKTDSMEVIKKNYRRLIKKYHYDTLVSQNLSEEELKQAKQKTQEINEAYDAIKKSRKE</sequence>
<evidence type="ECO:0000256" key="1">
    <source>
        <dbReference type="SAM" id="Coils"/>
    </source>
</evidence>
<reference evidence="4" key="1">
    <citation type="submission" date="2016-10" db="EMBL/GenBank/DDBJ databases">
        <authorList>
            <person name="de Groot N.N."/>
        </authorList>
    </citation>
    <scope>NUCLEOTIDE SEQUENCE</scope>
</reference>
<dbReference type="InterPro" id="IPR001623">
    <property type="entry name" value="DnaJ_domain"/>
</dbReference>
<keyword evidence="2" id="KW-0472">Membrane</keyword>
<dbReference type="CDD" id="cd06257">
    <property type="entry name" value="DnaJ"/>
    <property type="match status" value="1"/>
</dbReference>
<dbReference type="PRINTS" id="PR00625">
    <property type="entry name" value="JDOMAIN"/>
</dbReference>
<dbReference type="InterPro" id="IPR036869">
    <property type="entry name" value="J_dom_sf"/>
</dbReference>
<dbReference type="SMART" id="SM00271">
    <property type="entry name" value="DnaJ"/>
    <property type="match status" value="1"/>
</dbReference>
<evidence type="ECO:0000259" key="3">
    <source>
        <dbReference type="PROSITE" id="PS50076"/>
    </source>
</evidence>
<evidence type="ECO:0000313" key="4">
    <source>
        <dbReference type="EMBL" id="SFV74751.1"/>
    </source>
</evidence>
<gene>
    <name evidence="4" type="ORF">MNB_SM-3-1466</name>
</gene>
<feature type="transmembrane region" description="Helical" evidence="2">
    <location>
        <begin position="12"/>
        <end position="38"/>
    </location>
</feature>
<keyword evidence="1" id="KW-0175">Coiled coil</keyword>
<keyword evidence="2" id="KW-0812">Transmembrane</keyword>
<dbReference type="AlphaFoldDB" id="A0A1W1D283"/>
<feature type="coiled-coil region" evidence="1">
    <location>
        <begin position="127"/>
        <end position="157"/>
    </location>
</feature>
<accession>A0A1W1D283</accession>
<name>A0A1W1D283_9ZZZZ</name>
<keyword evidence="2" id="KW-1133">Transmembrane helix</keyword>
<protein>
    <submittedName>
        <fullName evidence="4">DnaJ-like protein DjlA</fullName>
    </submittedName>
</protein>
<organism evidence="4">
    <name type="scientific">hydrothermal vent metagenome</name>
    <dbReference type="NCBI Taxonomy" id="652676"/>
    <lineage>
        <taxon>unclassified sequences</taxon>
        <taxon>metagenomes</taxon>
        <taxon>ecological metagenomes</taxon>
    </lineage>
</organism>
<proteinExistence type="predicted"/>
<dbReference type="Pfam" id="PF00226">
    <property type="entry name" value="DnaJ"/>
    <property type="match status" value="1"/>
</dbReference>
<dbReference type="SUPFAM" id="SSF46565">
    <property type="entry name" value="Chaperone J-domain"/>
    <property type="match status" value="1"/>
</dbReference>
<dbReference type="Gene3D" id="1.10.287.110">
    <property type="entry name" value="DnaJ domain"/>
    <property type="match status" value="1"/>
</dbReference>
<evidence type="ECO:0000256" key="2">
    <source>
        <dbReference type="SAM" id="Phobius"/>
    </source>
</evidence>